<gene>
    <name evidence="2" type="ORF">M2283_005096</name>
</gene>
<evidence type="ECO:0000313" key="3">
    <source>
        <dbReference type="Proteomes" id="UP001160499"/>
    </source>
</evidence>
<dbReference type="Proteomes" id="UP001160499">
    <property type="component" value="Unassembled WGS sequence"/>
</dbReference>
<comment type="caution">
    <text evidence="2">The sequence shown here is derived from an EMBL/GenBank/DDBJ whole genome shotgun (WGS) entry which is preliminary data.</text>
</comment>
<reference evidence="2 3" key="1">
    <citation type="submission" date="2023-04" db="EMBL/GenBank/DDBJ databases">
        <title>Forest soil microbial communities from Buena Vista Peninsula, Colon Province, Panama.</title>
        <authorList>
            <person name="Bouskill N."/>
        </authorList>
    </citation>
    <scope>NUCLEOTIDE SEQUENCE [LARGE SCALE GENOMIC DNA]</scope>
    <source>
        <strain evidence="2 3">GGS1</strain>
    </source>
</reference>
<dbReference type="EMBL" id="JARXVH010000007">
    <property type="protein sequence ID" value="MDH6217768.1"/>
    <property type="molecule type" value="Genomic_DNA"/>
</dbReference>
<organism evidence="2 3">
    <name type="scientific">Streptomyces pseudovenezuelae</name>
    <dbReference type="NCBI Taxonomy" id="67350"/>
    <lineage>
        <taxon>Bacteria</taxon>
        <taxon>Bacillati</taxon>
        <taxon>Actinomycetota</taxon>
        <taxon>Actinomycetes</taxon>
        <taxon>Kitasatosporales</taxon>
        <taxon>Streptomycetaceae</taxon>
        <taxon>Streptomyces</taxon>
        <taxon>Streptomyces aurantiacus group</taxon>
    </lineage>
</organism>
<feature type="transmembrane region" description="Helical" evidence="1">
    <location>
        <begin position="70"/>
        <end position="94"/>
    </location>
</feature>
<protein>
    <submittedName>
        <fullName evidence="2">Uncharacterized protein</fullName>
    </submittedName>
</protein>
<feature type="transmembrane region" description="Helical" evidence="1">
    <location>
        <begin position="106"/>
        <end position="124"/>
    </location>
</feature>
<evidence type="ECO:0000256" key="1">
    <source>
        <dbReference type="SAM" id="Phobius"/>
    </source>
</evidence>
<proteinExistence type="predicted"/>
<sequence>MSEAADLGEWEFVGRRGTEPVKLVPGEVIAAVPAARTLAERSAEELRFDFLDDRGVLRMLRRRHHDEIEMFNAGFKIGVPLAIIGFGAAVYWGGVVQYWESSTARTAYAVVAAVVVLILLALFIRTAMAHWGDPVRQNLRARARRYRELAHLARREGADIPAHYPHYGPYPFAAGFHPEVDEAEFADGEGLS</sequence>
<keyword evidence="1" id="KW-0472">Membrane</keyword>
<evidence type="ECO:0000313" key="2">
    <source>
        <dbReference type="EMBL" id="MDH6217768.1"/>
    </source>
</evidence>
<dbReference type="RefSeq" id="WP_280878643.1">
    <property type="nucleotide sequence ID" value="NZ_JARXVH010000007.1"/>
</dbReference>
<name>A0ABT6LNE5_9ACTN</name>
<keyword evidence="3" id="KW-1185">Reference proteome</keyword>
<accession>A0ABT6LNE5</accession>
<keyword evidence="1" id="KW-0812">Transmembrane</keyword>
<keyword evidence="1" id="KW-1133">Transmembrane helix</keyword>